<evidence type="ECO:0000256" key="1">
    <source>
        <dbReference type="ARBA" id="ARBA00004496"/>
    </source>
</evidence>
<dbReference type="RefSeq" id="XP_055362852.1">
    <property type="nucleotide sequence ID" value="XM_055506877.1"/>
</dbReference>
<evidence type="ECO:0000256" key="7">
    <source>
        <dbReference type="SAM" id="MobiDB-lite"/>
    </source>
</evidence>
<sequence length="1148" mass="130291">MNQCEEREDEVHPCKMRKMEIKTKSQRSHQRQESAEHGPDPGSESEPEPSCVSLKSDYSMDFGVTFKDQPVSEPKVDQQSSEVPSAQSVQQHQTHLDSIFMLLEENIVTFVKKELKKIQKVLSQNYPERLERESREDEEELGGEDEEQRRSNRDAFLKITVNFLRRMKQEELADCLQSRTTAAVCQHQLKFQLKKKFQFVFEGIAKAGNPTPLNQIYTELYITEGETGEVNNEHEVRQIESASRKRYRAETTIRQEDIFKGSAGRVGDIRTVMTKGVAGIGKTVLTQKFTLDWAEDKANQDIDFTFPFTFRELNVLKEEKFSLVELVHHFFTETKAAGICSFDQFQVVFILDGLDECRLPLDFNKTKTLSDVTESTSVDVLLTNLIRGNLLPSARLWITTRPAAANQIPPGCVDLVTEVRGFTDPQKDEYFMKRFTDEQQATTIISHIKTSRSLHIMCHIPVFCWITATVLEDVLKSREGGELPRTLTEMYIHFLVVQIKVKNIKYDGGAETDPLWSPESKKMIDSLGKLAFEQLQKGNLIFYKSDLTECGIDITAASVYSGVLTQIFKEERGLYQDKVFCFIHLSVQEFLAALHVHLTFNNSGVNLLSQQQSTHQMSTKQDTPAETQFYRDAVDKAFQSPNGHLDLFLRFLLGLSMGANQTMLISLMKQTGRTLQNRDYAIQYIKKKISESPSAEKSINLFHCLNELNDCSLLEDIQKYLESESLCSDKLSSSQRLALVFMLMSSERDLDIFDLFKYSSSFSEKDLVFVLGVVKVSKKVVLSSCNLSERSCEALSSVLRSQSSSLIELDLSNNNLEDSGVKLLSDGLKSPHCHLETLRLSLCDLLERSCEALTPVLSCQSSTLRELDLSNNNLQDLGVELLCDGLKSPNCKLETLRMSGCLITEEGCASLASALSSNPSHLRELDLSYNHPGDSGEKLLSAGLKDPHWRLETLRVEPGGVRWLRPGLRKYFCQLTIDTNTVNRELQLSDNNRKVTHVKEDQSYPDHPDRFDWKPQLLCSDVLTGRCYWEVEWGRGVHISVSYKRIRRKGNHRDCVLGYNDQSWSLSCSDDGCNVKHNNKETPISSSSVSHRVSVYVDCPAGSLSFYSVSSDGLIHLHTFNTTFTEPLYPGFRFWSPGSSMSLCKVWY</sequence>
<keyword evidence="4" id="KW-0677">Repeat</keyword>
<protein>
    <submittedName>
        <fullName evidence="11">LOW QUALITY PROTEIN: NLR family CARD domain-containing protein 3-like</fullName>
    </submittedName>
</protein>
<dbReference type="OrthoDB" id="120976at2759"/>
<feature type="compositionally biased region" description="Low complexity" evidence="7">
    <location>
        <begin position="40"/>
        <end position="53"/>
    </location>
</feature>
<evidence type="ECO:0000313" key="11">
    <source>
        <dbReference type="RefSeq" id="XP_055362852.1"/>
    </source>
</evidence>
<proteinExistence type="predicted"/>
<dbReference type="InterPro" id="IPR003877">
    <property type="entry name" value="SPRY_dom"/>
</dbReference>
<dbReference type="GO" id="GO:0005737">
    <property type="term" value="C:cytoplasm"/>
    <property type="evidence" value="ECO:0007669"/>
    <property type="project" value="UniProtKB-SubCell"/>
</dbReference>
<feature type="compositionally biased region" description="Basic and acidic residues" evidence="7">
    <location>
        <begin position="9"/>
        <end position="23"/>
    </location>
</feature>
<dbReference type="Pfam" id="PF14484">
    <property type="entry name" value="FISNA"/>
    <property type="match status" value="1"/>
</dbReference>
<comment type="subcellular location">
    <subcellularLocation>
        <location evidence="1">Cytoplasm</location>
    </subcellularLocation>
</comment>
<feature type="compositionally biased region" description="Basic and acidic residues" evidence="7">
    <location>
        <begin position="30"/>
        <end position="39"/>
    </location>
</feature>
<dbReference type="GeneID" id="121202023"/>
<dbReference type="FunFam" id="2.60.120.920:FF:000037">
    <property type="entry name" value="Si:dkey-191j3.2"/>
    <property type="match status" value="1"/>
</dbReference>
<dbReference type="InterPro" id="IPR027417">
    <property type="entry name" value="P-loop_NTPase"/>
</dbReference>
<dbReference type="InterPro" id="IPR051261">
    <property type="entry name" value="NLR"/>
</dbReference>
<evidence type="ECO:0000256" key="4">
    <source>
        <dbReference type="ARBA" id="ARBA00022737"/>
    </source>
</evidence>
<evidence type="ECO:0000259" key="8">
    <source>
        <dbReference type="PROSITE" id="PS50188"/>
    </source>
</evidence>
<evidence type="ECO:0000259" key="9">
    <source>
        <dbReference type="PROSITE" id="PS50837"/>
    </source>
</evidence>
<dbReference type="InterPro" id="IPR007111">
    <property type="entry name" value="NACHT_NTPase"/>
</dbReference>
<dbReference type="Proteomes" id="UP000515150">
    <property type="component" value="Chromosome 2"/>
</dbReference>
<feature type="compositionally biased region" description="Polar residues" evidence="7">
    <location>
        <begin position="77"/>
        <end position="90"/>
    </location>
</feature>
<dbReference type="SMART" id="SM00589">
    <property type="entry name" value="PRY"/>
    <property type="match status" value="1"/>
</dbReference>
<dbReference type="PROSITE" id="PS50188">
    <property type="entry name" value="B302_SPRY"/>
    <property type="match status" value="1"/>
</dbReference>
<dbReference type="Gene3D" id="3.40.50.300">
    <property type="entry name" value="P-loop containing nucleotide triphosphate hydrolases"/>
    <property type="match status" value="1"/>
</dbReference>
<dbReference type="PANTHER" id="PTHR24106">
    <property type="entry name" value="NACHT, LRR AND CARD DOMAINS-CONTAINING"/>
    <property type="match status" value="1"/>
</dbReference>
<dbReference type="InterPro" id="IPR041075">
    <property type="entry name" value="NOD1/2_WH"/>
</dbReference>
<dbReference type="Pfam" id="PF17776">
    <property type="entry name" value="NLRC4_HD2"/>
    <property type="match status" value="1"/>
</dbReference>
<dbReference type="CDD" id="cd16040">
    <property type="entry name" value="SPRY_PRY_SNTX"/>
    <property type="match status" value="1"/>
</dbReference>
<dbReference type="PROSITE" id="PS51450">
    <property type="entry name" value="LRR"/>
    <property type="match status" value="1"/>
</dbReference>
<dbReference type="PROSITE" id="PS50837">
    <property type="entry name" value="NACHT"/>
    <property type="match status" value="1"/>
</dbReference>
<accession>A0A9W2XMG9</accession>
<keyword evidence="3" id="KW-0433">Leucine-rich repeat</keyword>
<dbReference type="InterPro" id="IPR029495">
    <property type="entry name" value="NACHT-assoc"/>
</dbReference>
<keyword evidence="10" id="KW-1185">Reference proteome</keyword>
<dbReference type="KEGG" id="bspl:121202023"/>
<dbReference type="SMART" id="SM00449">
    <property type="entry name" value="SPRY"/>
    <property type="match status" value="1"/>
</dbReference>
<dbReference type="InterPro" id="IPR013320">
    <property type="entry name" value="ConA-like_dom_sf"/>
</dbReference>
<feature type="region of interest" description="Disordered" evidence="7">
    <location>
        <begin position="1"/>
        <end position="55"/>
    </location>
</feature>
<dbReference type="Pfam" id="PF05729">
    <property type="entry name" value="NACHT"/>
    <property type="match status" value="1"/>
</dbReference>
<name>A0A9W2XMG9_BETSP</name>
<dbReference type="InterPro" id="IPR006574">
    <property type="entry name" value="PRY"/>
</dbReference>
<dbReference type="InterPro" id="IPR001611">
    <property type="entry name" value="Leu-rich_rpt"/>
</dbReference>
<keyword evidence="5" id="KW-0547">Nucleotide-binding</keyword>
<dbReference type="Pfam" id="PF00622">
    <property type="entry name" value="SPRY"/>
    <property type="match status" value="1"/>
</dbReference>
<gene>
    <name evidence="11" type="primary">LOC121202023</name>
</gene>
<feature type="compositionally biased region" description="Acidic residues" evidence="7">
    <location>
        <begin position="136"/>
        <end position="146"/>
    </location>
</feature>
<dbReference type="FunFam" id="3.40.50.300:FF:001524">
    <property type="entry name" value="Si:dkey-126g1.7"/>
    <property type="match status" value="1"/>
</dbReference>
<dbReference type="AlphaFoldDB" id="A0A9W2XMG9"/>
<dbReference type="SMART" id="SM01288">
    <property type="entry name" value="FISNA"/>
    <property type="match status" value="1"/>
</dbReference>
<dbReference type="Pfam" id="PF13765">
    <property type="entry name" value="PRY"/>
    <property type="match status" value="1"/>
</dbReference>
<dbReference type="PRINTS" id="PR01407">
    <property type="entry name" value="BUTYPHLNCDUF"/>
</dbReference>
<dbReference type="InterPro" id="IPR001870">
    <property type="entry name" value="B30.2/SPRY"/>
</dbReference>
<dbReference type="InterPro" id="IPR032675">
    <property type="entry name" value="LRR_dom_sf"/>
</dbReference>
<evidence type="ECO:0000256" key="2">
    <source>
        <dbReference type="ARBA" id="ARBA00022490"/>
    </source>
</evidence>
<feature type="region of interest" description="Disordered" evidence="7">
    <location>
        <begin position="71"/>
        <end position="90"/>
    </location>
</feature>
<keyword evidence="2" id="KW-0963">Cytoplasm</keyword>
<dbReference type="SMART" id="SM00368">
    <property type="entry name" value="LRR_RI"/>
    <property type="match status" value="5"/>
</dbReference>
<keyword evidence="6" id="KW-0067">ATP-binding</keyword>
<dbReference type="SUPFAM" id="SSF52047">
    <property type="entry name" value="RNI-like"/>
    <property type="match status" value="1"/>
</dbReference>
<evidence type="ECO:0000313" key="10">
    <source>
        <dbReference type="Proteomes" id="UP000515150"/>
    </source>
</evidence>
<evidence type="ECO:0000256" key="6">
    <source>
        <dbReference type="ARBA" id="ARBA00022840"/>
    </source>
</evidence>
<evidence type="ECO:0000256" key="3">
    <source>
        <dbReference type="ARBA" id="ARBA00022614"/>
    </source>
</evidence>
<dbReference type="Gene3D" id="2.60.120.920">
    <property type="match status" value="1"/>
</dbReference>
<dbReference type="InterPro" id="IPR003879">
    <property type="entry name" value="Butyrophylin_SPRY"/>
</dbReference>
<organism evidence="10 11">
    <name type="scientific">Betta splendens</name>
    <name type="common">Siamese fighting fish</name>
    <dbReference type="NCBI Taxonomy" id="158456"/>
    <lineage>
        <taxon>Eukaryota</taxon>
        <taxon>Metazoa</taxon>
        <taxon>Chordata</taxon>
        <taxon>Craniata</taxon>
        <taxon>Vertebrata</taxon>
        <taxon>Euteleostomi</taxon>
        <taxon>Actinopterygii</taxon>
        <taxon>Neopterygii</taxon>
        <taxon>Teleostei</taxon>
        <taxon>Neoteleostei</taxon>
        <taxon>Acanthomorphata</taxon>
        <taxon>Anabantaria</taxon>
        <taxon>Anabantiformes</taxon>
        <taxon>Anabantoidei</taxon>
        <taxon>Osphronemidae</taxon>
        <taxon>Betta</taxon>
    </lineage>
</organism>
<dbReference type="Pfam" id="PF13516">
    <property type="entry name" value="LRR_6"/>
    <property type="match status" value="4"/>
</dbReference>
<dbReference type="SUPFAM" id="SSF49899">
    <property type="entry name" value="Concanavalin A-like lectins/glucanases"/>
    <property type="match status" value="1"/>
</dbReference>
<dbReference type="InterPro" id="IPR041267">
    <property type="entry name" value="NLRP_HD2"/>
</dbReference>
<reference evidence="11" key="1">
    <citation type="submission" date="2025-08" db="UniProtKB">
        <authorList>
            <consortium name="RefSeq"/>
        </authorList>
    </citation>
    <scope>IDENTIFICATION</scope>
</reference>
<feature type="domain" description="NACHT" evidence="9">
    <location>
        <begin position="270"/>
        <end position="404"/>
    </location>
</feature>
<evidence type="ECO:0000256" key="5">
    <source>
        <dbReference type="ARBA" id="ARBA00022741"/>
    </source>
</evidence>
<dbReference type="GO" id="GO:0005524">
    <property type="term" value="F:ATP binding"/>
    <property type="evidence" value="ECO:0007669"/>
    <property type="project" value="UniProtKB-KW"/>
</dbReference>
<feature type="region of interest" description="Disordered" evidence="7">
    <location>
        <begin position="128"/>
        <end position="150"/>
    </location>
</feature>
<dbReference type="Pfam" id="PF17779">
    <property type="entry name" value="WHD_NOD2"/>
    <property type="match status" value="1"/>
</dbReference>
<dbReference type="Gene3D" id="3.80.10.10">
    <property type="entry name" value="Ribonuclease Inhibitor"/>
    <property type="match status" value="2"/>
</dbReference>
<feature type="domain" description="B30.2/SPRY" evidence="8">
    <location>
        <begin position="955"/>
        <end position="1148"/>
    </location>
</feature>
<dbReference type="InterPro" id="IPR043136">
    <property type="entry name" value="B30.2/SPRY_sf"/>
</dbReference>